<evidence type="ECO:0000256" key="7">
    <source>
        <dbReference type="ARBA" id="ARBA00022692"/>
    </source>
</evidence>
<accession>A0A3P3QCK0</accession>
<keyword evidence="7" id="KW-0812">Transmembrane</keyword>
<keyword evidence="4" id="KW-1003">Cell membrane</keyword>
<sequence>MLNDRTTRGFTFIEMLLAMAIFALVGLASASVLSSVTESDAASQKAAERLAQIQRFFLILERDLAQISARQIRVEGEEPVKSPLLGDKLMLESEEGGFAFVHNGWRNPGMVLPRSEIQAVGYRFREGKIERLFSLFPDAVTGTEPKVQPLLDRVTGFKVEFLKDEEWLETWNDQKLPKAIRLTITHEQLGEMRRFYTLMNGLT</sequence>
<keyword evidence="5" id="KW-0488">Methylation</keyword>
<dbReference type="SUPFAM" id="SSF54523">
    <property type="entry name" value="Pili subunits"/>
    <property type="match status" value="1"/>
</dbReference>
<evidence type="ECO:0000256" key="9">
    <source>
        <dbReference type="ARBA" id="ARBA00023136"/>
    </source>
</evidence>
<evidence type="ECO:0000256" key="5">
    <source>
        <dbReference type="ARBA" id="ARBA00022481"/>
    </source>
</evidence>
<dbReference type="InterPro" id="IPR051621">
    <property type="entry name" value="T2SS_protein_J"/>
</dbReference>
<dbReference type="InterPro" id="IPR012902">
    <property type="entry name" value="N_methyl_site"/>
</dbReference>
<dbReference type="Gene3D" id="2.10.70.20">
    <property type="entry name" value="gspk-gspi-gspj complex like domains"/>
    <property type="match status" value="1"/>
</dbReference>
<organism evidence="10 11">
    <name type="scientific">Rheinheimera mesophila</name>
    <dbReference type="NCBI Taxonomy" id="1547515"/>
    <lineage>
        <taxon>Bacteria</taxon>
        <taxon>Pseudomonadati</taxon>
        <taxon>Pseudomonadota</taxon>
        <taxon>Gammaproteobacteria</taxon>
        <taxon>Chromatiales</taxon>
        <taxon>Chromatiaceae</taxon>
        <taxon>Rheinheimera</taxon>
    </lineage>
</organism>
<dbReference type="OrthoDB" id="9794345at2"/>
<dbReference type="NCBIfam" id="TIGR01711">
    <property type="entry name" value="gspJ"/>
    <property type="match status" value="1"/>
</dbReference>
<dbReference type="Gene3D" id="3.10.610.10">
    <property type="entry name" value="GSPII I/J protein-like"/>
    <property type="match status" value="1"/>
</dbReference>
<evidence type="ECO:0000256" key="3">
    <source>
        <dbReference type="ARBA" id="ARBA00021539"/>
    </source>
</evidence>
<comment type="caution">
    <text evidence="10">The sequence shown here is derived from an EMBL/GenBank/DDBJ whole genome shotgun (WGS) entry which is preliminary data.</text>
</comment>
<comment type="subcellular location">
    <subcellularLocation>
        <location evidence="1">Cell inner membrane</location>
        <topology evidence="1">Single-pass membrane protein</topology>
    </subcellularLocation>
</comment>
<dbReference type="NCBIfam" id="TIGR02532">
    <property type="entry name" value="IV_pilin_GFxxxE"/>
    <property type="match status" value="1"/>
</dbReference>
<dbReference type="GO" id="GO:0015627">
    <property type="term" value="C:type II protein secretion system complex"/>
    <property type="evidence" value="ECO:0007669"/>
    <property type="project" value="InterPro"/>
</dbReference>
<keyword evidence="9" id="KW-0472">Membrane</keyword>
<name>A0A3P3QCK0_9GAMM</name>
<gene>
    <name evidence="10" type="primary">gspJ</name>
    <name evidence="10" type="ORF">EIK76_16660</name>
</gene>
<dbReference type="InterPro" id="IPR010055">
    <property type="entry name" value="T2SS_protein-GspJ"/>
</dbReference>
<dbReference type="RefSeq" id="WP_046519818.1">
    <property type="nucleotide sequence ID" value="NZ_LAVS01000018.1"/>
</dbReference>
<dbReference type="GO" id="GO:0015628">
    <property type="term" value="P:protein secretion by the type II secretion system"/>
    <property type="evidence" value="ECO:0007669"/>
    <property type="project" value="InterPro"/>
</dbReference>
<protein>
    <recommendedName>
        <fullName evidence="3">Type II secretion system protein J</fullName>
    </recommendedName>
</protein>
<evidence type="ECO:0000256" key="6">
    <source>
        <dbReference type="ARBA" id="ARBA00022519"/>
    </source>
</evidence>
<dbReference type="Pfam" id="PF07963">
    <property type="entry name" value="N_methyl"/>
    <property type="match status" value="1"/>
</dbReference>
<comment type="similarity">
    <text evidence="2">Belongs to the GSP J family.</text>
</comment>
<reference evidence="10 11" key="1">
    <citation type="submission" date="2018-11" db="EMBL/GenBank/DDBJ databases">
        <title>Draft genome analysis of Rheinheimera mesophila isolated from an industrial waste site.</title>
        <authorList>
            <person name="Yu Q."/>
            <person name="Qi Y."/>
            <person name="Zhang H."/>
            <person name="Lu Y."/>
            <person name="Pu J."/>
        </authorList>
    </citation>
    <scope>NUCLEOTIDE SEQUENCE [LARGE SCALE GENOMIC DNA]</scope>
    <source>
        <strain evidence="10 11">IITR13</strain>
    </source>
</reference>
<dbReference type="Proteomes" id="UP000276260">
    <property type="component" value="Unassembled WGS sequence"/>
</dbReference>
<proteinExistence type="inferred from homology"/>
<dbReference type="AlphaFoldDB" id="A0A3P3QCK0"/>
<dbReference type="GO" id="GO:0005886">
    <property type="term" value="C:plasma membrane"/>
    <property type="evidence" value="ECO:0007669"/>
    <property type="project" value="UniProtKB-SubCell"/>
</dbReference>
<dbReference type="PANTHER" id="PTHR39583:SF2">
    <property type="entry name" value="TYPE II SECRETION SYSTEM PROTEIN J"/>
    <property type="match status" value="1"/>
</dbReference>
<keyword evidence="6" id="KW-0997">Cell inner membrane</keyword>
<dbReference type="EMBL" id="RRCF01000006">
    <property type="protein sequence ID" value="RRJ18851.1"/>
    <property type="molecule type" value="Genomic_DNA"/>
</dbReference>
<dbReference type="PANTHER" id="PTHR39583">
    <property type="entry name" value="TYPE II SECRETION SYSTEM PROTEIN J-RELATED"/>
    <property type="match status" value="1"/>
</dbReference>
<evidence type="ECO:0000256" key="1">
    <source>
        <dbReference type="ARBA" id="ARBA00004377"/>
    </source>
</evidence>
<dbReference type="Pfam" id="PF11612">
    <property type="entry name" value="T2SSJ"/>
    <property type="match status" value="1"/>
</dbReference>
<dbReference type="InterPro" id="IPR045584">
    <property type="entry name" value="Pilin-like"/>
</dbReference>
<evidence type="ECO:0000256" key="2">
    <source>
        <dbReference type="ARBA" id="ARBA00011084"/>
    </source>
</evidence>
<evidence type="ECO:0000256" key="8">
    <source>
        <dbReference type="ARBA" id="ARBA00022989"/>
    </source>
</evidence>
<evidence type="ECO:0000313" key="11">
    <source>
        <dbReference type="Proteomes" id="UP000276260"/>
    </source>
</evidence>
<evidence type="ECO:0000256" key="4">
    <source>
        <dbReference type="ARBA" id="ARBA00022475"/>
    </source>
</evidence>
<evidence type="ECO:0000313" key="10">
    <source>
        <dbReference type="EMBL" id="RRJ18851.1"/>
    </source>
</evidence>
<keyword evidence="11" id="KW-1185">Reference proteome</keyword>
<keyword evidence="8" id="KW-1133">Transmembrane helix</keyword>